<proteinExistence type="predicted"/>
<dbReference type="SUPFAM" id="SSF51445">
    <property type="entry name" value="(Trans)glycosidases"/>
    <property type="match status" value="1"/>
</dbReference>
<reference evidence="3" key="1">
    <citation type="submission" date="2016-10" db="EMBL/GenBank/DDBJ databases">
        <authorList>
            <person name="Varghese N."/>
            <person name="Submissions S."/>
        </authorList>
    </citation>
    <scope>NUCLEOTIDE SEQUENCE [LARGE SCALE GENOMIC DNA]</scope>
    <source>
        <strain evidence="3">CGMCC 1.12402</strain>
    </source>
</reference>
<dbReference type="EMBL" id="FOIR01000001">
    <property type="protein sequence ID" value="SEV97637.1"/>
    <property type="molecule type" value="Genomic_DNA"/>
</dbReference>
<protein>
    <recommendedName>
        <fullName evidence="4">Cellulase (Glycosyl hydrolase family 5)</fullName>
    </recommendedName>
</protein>
<evidence type="ECO:0000313" key="3">
    <source>
        <dbReference type="Proteomes" id="UP000199437"/>
    </source>
</evidence>
<keyword evidence="1" id="KW-0732">Signal</keyword>
<dbReference type="RefSeq" id="WP_090257430.1">
    <property type="nucleotide sequence ID" value="NZ_FOIR01000001.1"/>
</dbReference>
<gene>
    <name evidence="2" type="ORF">SAMN05216290_1016</name>
</gene>
<dbReference type="STRING" id="1267423.SAMN05216290_1016"/>
<sequence>MRRRELTYVASLIMVCLAFALVPNSLSAQKKDVYVDKKGVMRWGHNKEEVKGFGVNYSAPFAHAYRSAKRLGVDVKQAIDNDIYHFTRLGFDLYRIHVWDTEISDTLGNLLTNEHLDAFDYLLSKLNEHNINYVITPIAYWGNGWPEPDTETPGFSHKYGKGNSLSEPGAEAAGQNYLKQFLNHVNPYTGVAYKNEPNLIAFEVSNEPHHRGEGSEVTRFVKGMVDAMKSTGTKKPIFYNISHGVHFVNDYFEAGINGGTFQWYPTGLTYQKEIPGNLLPNVNDYDIPFDKDILANKGAKLVYEFDAADVGRSYIYPAMARSFRAAGIQIGTQFAYDPTFIAPYNTEYNTHFMNLNYTPQKAISLMITGEVFHQIPRYSSFDAYPANTSFGDFKVDYKEDLAIYNANDKFFYTNNTQTAPKNEAALTKVAGYGNSPIVTYDGQGAYFLDKIANGLWRLEVMPDAIWVDNPFGRNSPKKTVAVINWATHNMQIGLNELGSDFSIEAINDGNTYTAKANGTSFDIRPGTYMLSAEGNTAQWNRGDAFGTNRLSDFYAPATTVEKAWFKHEPQKQIGSNEDLTISVQFVGPKTPEAVQLITSGWRGETIDMEKDGYTYSTTVPADKINGDSFNYFISIKYADNKHVTYPAGNEGLPSEWDFYNNEPYSVAIKSPSQPIYLFEAVEDVADMVTSKWARGFKMVPAGNRASEYQMNLEKLFTPDNENLNAAPVYDFSFKTYILDDIAGRTSDLKQMKKLVFEGRSLNNKNDKLQVAFVLDDGAAYGVTINLTPELKAYELSLADLKPVKTVTMPRPYPSFLPYFLEHNIAAPFDIERIESVQFSIGPGLETNELEQAHGVGIIRLSLQQ</sequence>
<evidence type="ECO:0000256" key="1">
    <source>
        <dbReference type="SAM" id="SignalP"/>
    </source>
</evidence>
<feature type="signal peptide" evidence="1">
    <location>
        <begin position="1"/>
        <end position="20"/>
    </location>
</feature>
<dbReference type="GeneID" id="99985754"/>
<accession>A0A1I0NAU7</accession>
<keyword evidence="3" id="KW-1185">Reference proteome</keyword>
<dbReference type="Proteomes" id="UP000199437">
    <property type="component" value="Unassembled WGS sequence"/>
</dbReference>
<organism evidence="2 3">
    <name type="scientific">Roseivirga pacifica</name>
    <dbReference type="NCBI Taxonomy" id="1267423"/>
    <lineage>
        <taxon>Bacteria</taxon>
        <taxon>Pseudomonadati</taxon>
        <taxon>Bacteroidota</taxon>
        <taxon>Cytophagia</taxon>
        <taxon>Cytophagales</taxon>
        <taxon>Roseivirgaceae</taxon>
        <taxon>Roseivirga</taxon>
    </lineage>
</organism>
<evidence type="ECO:0008006" key="4">
    <source>
        <dbReference type="Google" id="ProtNLM"/>
    </source>
</evidence>
<dbReference type="Gene3D" id="3.20.20.80">
    <property type="entry name" value="Glycosidases"/>
    <property type="match status" value="1"/>
</dbReference>
<dbReference type="AlphaFoldDB" id="A0A1I0NAU7"/>
<dbReference type="InterPro" id="IPR017853">
    <property type="entry name" value="GH"/>
</dbReference>
<evidence type="ECO:0000313" key="2">
    <source>
        <dbReference type="EMBL" id="SEV97637.1"/>
    </source>
</evidence>
<feature type="chain" id="PRO_5011634953" description="Cellulase (Glycosyl hydrolase family 5)" evidence="1">
    <location>
        <begin position="21"/>
        <end position="864"/>
    </location>
</feature>
<dbReference type="OrthoDB" id="9809937at2"/>
<name>A0A1I0NAU7_9BACT</name>